<proteinExistence type="predicted"/>
<evidence type="ECO:0000313" key="2">
    <source>
        <dbReference type="Proteomes" id="UP000193240"/>
    </source>
</evidence>
<dbReference type="InParanoid" id="A0A1Y2LIR0"/>
<dbReference type="EMBL" id="KZ107865">
    <property type="protein sequence ID" value="OSS43469.1"/>
    <property type="molecule type" value="Genomic_DNA"/>
</dbReference>
<evidence type="ECO:0000313" key="1">
    <source>
        <dbReference type="EMBL" id="OSS43469.1"/>
    </source>
</evidence>
<accession>A0A1Y2LIR0</accession>
<gene>
    <name evidence="1" type="ORF">B5807_11969</name>
</gene>
<name>A0A1Y2LIR0_EPING</name>
<keyword evidence="2" id="KW-1185">Reference proteome</keyword>
<dbReference type="AlphaFoldDB" id="A0A1Y2LIR0"/>
<dbReference type="Proteomes" id="UP000193240">
    <property type="component" value="Unassembled WGS sequence"/>
</dbReference>
<organism evidence="1 2">
    <name type="scientific">Epicoccum nigrum</name>
    <name type="common">Soil fungus</name>
    <name type="synonym">Epicoccum purpurascens</name>
    <dbReference type="NCBI Taxonomy" id="105696"/>
    <lineage>
        <taxon>Eukaryota</taxon>
        <taxon>Fungi</taxon>
        <taxon>Dikarya</taxon>
        <taxon>Ascomycota</taxon>
        <taxon>Pezizomycotina</taxon>
        <taxon>Dothideomycetes</taxon>
        <taxon>Pleosporomycetidae</taxon>
        <taxon>Pleosporales</taxon>
        <taxon>Pleosporineae</taxon>
        <taxon>Didymellaceae</taxon>
        <taxon>Epicoccum</taxon>
    </lineage>
</organism>
<reference evidence="1 2" key="1">
    <citation type="journal article" date="2017" name="Genome Announc.">
        <title>Genome sequence of the saprophytic ascomycete Epicoccum nigrum ICMP 19927 strain isolated from New Zealand.</title>
        <authorList>
            <person name="Fokin M."/>
            <person name="Fleetwood D."/>
            <person name="Weir B.S."/>
            <person name="Villas-Boas S.G."/>
        </authorList>
    </citation>
    <scope>NUCLEOTIDE SEQUENCE [LARGE SCALE GENOMIC DNA]</scope>
    <source>
        <strain evidence="1 2">ICMP 19927</strain>
    </source>
</reference>
<sequence length="117" mass="13098">MFYAKRTPKSIVVTHKSCAGQMTGDASIVRTKFLELPATMQSTSPSFFSGTEVIGFNFYIQSLAHSASGFARRRKIVLTRIFAGRHKALHERETERALGSLGMLIYESWLTTLLLIL</sequence>
<protein>
    <submittedName>
        <fullName evidence="1">Uncharacterized protein</fullName>
    </submittedName>
</protein>